<dbReference type="AlphaFoldDB" id="A0A176QDT6"/>
<dbReference type="Gene3D" id="3.30.450.40">
    <property type="match status" value="1"/>
</dbReference>
<keyword evidence="2" id="KW-0238">DNA-binding</keyword>
<evidence type="ECO:0000259" key="4">
    <source>
        <dbReference type="PROSITE" id="PS51077"/>
    </source>
</evidence>
<dbReference type="GO" id="GO:0003700">
    <property type="term" value="F:DNA-binding transcription factor activity"/>
    <property type="evidence" value="ECO:0007669"/>
    <property type="project" value="TreeGrafter"/>
</dbReference>
<dbReference type="InterPro" id="IPR036388">
    <property type="entry name" value="WH-like_DNA-bd_sf"/>
</dbReference>
<dbReference type="PROSITE" id="PS51078">
    <property type="entry name" value="ICLR_ED"/>
    <property type="match status" value="1"/>
</dbReference>
<dbReference type="CDD" id="cd00090">
    <property type="entry name" value="HTH_ARSR"/>
    <property type="match status" value="1"/>
</dbReference>
<keyword evidence="7" id="KW-1185">Reference proteome</keyword>
<feature type="domain" description="HTH iclR-type" evidence="4">
    <location>
        <begin position="17"/>
        <end position="80"/>
    </location>
</feature>
<evidence type="ECO:0000259" key="5">
    <source>
        <dbReference type="PROSITE" id="PS51078"/>
    </source>
</evidence>
<dbReference type="Pfam" id="PF01614">
    <property type="entry name" value="IclR_C"/>
    <property type="match status" value="1"/>
</dbReference>
<keyword evidence="1" id="KW-0805">Transcription regulation</keyword>
<sequence>MPDPEHSQGAVRPRESVQTLDRGLRVLEVLARPEAAGGLTVAELARELGVGRTVVYRLVETLADHGLVGRAGDGRCRLGMGLTQLAGSLGPRIRASATPTLRRLADEVGATAHLTLLESGEAAAAVVVEPSWTDLHVAYRVGTRHALDEGAAGRAVLAGRAGDLGAVMTKGELQSGAVGVAAPLPPGCGVEGSVGVVSLGELDLASVGPRIVAAAAEVAARLG</sequence>
<dbReference type="Pfam" id="PF09339">
    <property type="entry name" value="HTH_IclR"/>
    <property type="match status" value="1"/>
</dbReference>
<name>A0A176QDT6_9MICO</name>
<dbReference type="PANTHER" id="PTHR30136">
    <property type="entry name" value="HELIX-TURN-HELIX TRANSCRIPTIONAL REGULATOR, ICLR FAMILY"/>
    <property type="match status" value="1"/>
</dbReference>
<evidence type="ECO:0000256" key="1">
    <source>
        <dbReference type="ARBA" id="ARBA00023015"/>
    </source>
</evidence>
<evidence type="ECO:0000256" key="2">
    <source>
        <dbReference type="ARBA" id="ARBA00023125"/>
    </source>
</evidence>
<protein>
    <submittedName>
        <fullName evidence="6">IclR family transcriptional regulator</fullName>
    </submittedName>
</protein>
<dbReference type="PANTHER" id="PTHR30136:SF24">
    <property type="entry name" value="HTH-TYPE TRANSCRIPTIONAL REPRESSOR ALLR"/>
    <property type="match status" value="1"/>
</dbReference>
<dbReference type="InterPro" id="IPR011991">
    <property type="entry name" value="ArsR-like_HTH"/>
</dbReference>
<gene>
    <name evidence="6" type="ORF">AWH69_07435</name>
</gene>
<dbReference type="Gene3D" id="1.10.10.10">
    <property type="entry name" value="Winged helix-like DNA-binding domain superfamily/Winged helix DNA-binding domain"/>
    <property type="match status" value="1"/>
</dbReference>
<dbReference type="EMBL" id="LQZG01000002">
    <property type="protein sequence ID" value="OAB87855.1"/>
    <property type="molecule type" value="Genomic_DNA"/>
</dbReference>
<dbReference type="InterPro" id="IPR050707">
    <property type="entry name" value="HTH_MetabolicPath_Reg"/>
</dbReference>
<organism evidence="6 7">
    <name type="scientific">Janibacter melonis</name>
    <dbReference type="NCBI Taxonomy" id="262209"/>
    <lineage>
        <taxon>Bacteria</taxon>
        <taxon>Bacillati</taxon>
        <taxon>Actinomycetota</taxon>
        <taxon>Actinomycetes</taxon>
        <taxon>Micrococcales</taxon>
        <taxon>Intrasporangiaceae</taxon>
        <taxon>Janibacter</taxon>
    </lineage>
</organism>
<comment type="caution">
    <text evidence="6">The sequence shown here is derived from an EMBL/GenBank/DDBJ whole genome shotgun (WGS) entry which is preliminary data.</text>
</comment>
<dbReference type="Proteomes" id="UP000076976">
    <property type="component" value="Unassembled WGS sequence"/>
</dbReference>
<dbReference type="RefSeq" id="WP_068273651.1">
    <property type="nucleotide sequence ID" value="NZ_CAJGVE010000003.1"/>
</dbReference>
<accession>A0A176QDT6</accession>
<dbReference type="GO" id="GO:0045892">
    <property type="term" value="P:negative regulation of DNA-templated transcription"/>
    <property type="evidence" value="ECO:0007669"/>
    <property type="project" value="TreeGrafter"/>
</dbReference>
<dbReference type="SUPFAM" id="SSF55781">
    <property type="entry name" value="GAF domain-like"/>
    <property type="match status" value="1"/>
</dbReference>
<dbReference type="SUPFAM" id="SSF46785">
    <property type="entry name" value="Winged helix' DNA-binding domain"/>
    <property type="match status" value="1"/>
</dbReference>
<dbReference type="GO" id="GO:0003677">
    <property type="term" value="F:DNA binding"/>
    <property type="evidence" value="ECO:0007669"/>
    <property type="project" value="UniProtKB-KW"/>
</dbReference>
<dbReference type="PROSITE" id="PS51077">
    <property type="entry name" value="HTH_ICLR"/>
    <property type="match status" value="1"/>
</dbReference>
<dbReference type="InterPro" id="IPR029016">
    <property type="entry name" value="GAF-like_dom_sf"/>
</dbReference>
<feature type="domain" description="IclR-ED" evidence="5">
    <location>
        <begin position="81"/>
        <end position="223"/>
    </location>
</feature>
<dbReference type="STRING" id="262209.AWH69_07435"/>
<dbReference type="InterPro" id="IPR005471">
    <property type="entry name" value="Tscrpt_reg_IclR_N"/>
</dbReference>
<dbReference type="InterPro" id="IPR036390">
    <property type="entry name" value="WH_DNA-bd_sf"/>
</dbReference>
<keyword evidence="3" id="KW-0804">Transcription</keyword>
<evidence type="ECO:0000256" key="3">
    <source>
        <dbReference type="ARBA" id="ARBA00023163"/>
    </source>
</evidence>
<dbReference type="InterPro" id="IPR014757">
    <property type="entry name" value="Tscrpt_reg_IclR_C"/>
</dbReference>
<evidence type="ECO:0000313" key="6">
    <source>
        <dbReference type="EMBL" id="OAB87855.1"/>
    </source>
</evidence>
<evidence type="ECO:0000313" key="7">
    <source>
        <dbReference type="Proteomes" id="UP000076976"/>
    </source>
</evidence>
<proteinExistence type="predicted"/>
<reference evidence="6 7" key="1">
    <citation type="submission" date="2016-01" db="EMBL/GenBank/DDBJ databases">
        <title>Janibacter melonis strain CD11_4 genome sequencing and assembly.</title>
        <authorList>
            <person name="Nair G.R."/>
            <person name="Kaur G."/>
            <person name="Chander A.M."/>
            <person name="Mayilraj S."/>
        </authorList>
    </citation>
    <scope>NUCLEOTIDE SEQUENCE [LARGE SCALE GENOMIC DNA]</scope>
    <source>
        <strain evidence="6 7">CD11-4</strain>
    </source>
</reference>
<dbReference type="SMART" id="SM00346">
    <property type="entry name" value="HTH_ICLR"/>
    <property type="match status" value="1"/>
</dbReference>